<dbReference type="PROSITE" id="PS50110">
    <property type="entry name" value="RESPONSE_REGULATORY"/>
    <property type="match status" value="1"/>
</dbReference>
<dbReference type="GO" id="GO:0000160">
    <property type="term" value="P:phosphorelay signal transduction system"/>
    <property type="evidence" value="ECO:0007669"/>
    <property type="project" value="InterPro"/>
</dbReference>
<evidence type="ECO:0000313" key="6">
    <source>
        <dbReference type="EMBL" id="AKU94387.1"/>
    </source>
</evidence>
<dbReference type="GO" id="GO:0043709">
    <property type="term" value="P:cell adhesion involved in single-species biofilm formation"/>
    <property type="evidence" value="ECO:0007669"/>
    <property type="project" value="TreeGrafter"/>
</dbReference>
<protein>
    <recommendedName>
        <fullName evidence="1">diguanylate cyclase</fullName>
        <ecNumber evidence="1">2.7.7.65</ecNumber>
    </recommendedName>
</protein>
<reference evidence="6 7" key="1">
    <citation type="submission" date="2015-08" db="EMBL/GenBank/DDBJ databases">
        <authorList>
            <person name="Babu N.S."/>
            <person name="Beckwith C.J."/>
            <person name="Beseler K.G."/>
            <person name="Brison A."/>
            <person name="Carone J.V."/>
            <person name="Caskin T.P."/>
            <person name="Diamond M."/>
            <person name="Durham M.E."/>
            <person name="Foxe J.M."/>
            <person name="Go M."/>
            <person name="Henderson B.A."/>
            <person name="Jones I.B."/>
            <person name="McGettigan J.A."/>
            <person name="Micheletti S.J."/>
            <person name="Nasrallah M.E."/>
            <person name="Ortiz D."/>
            <person name="Piller C.R."/>
            <person name="Privatt S.R."/>
            <person name="Schneider S.L."/>
            <person name="Sharp S."/>
            <person name="Smith T.C."/>
            <person name="Stanton J.D."/>
            <person name="Ullery H.E."/>
            <person name="Wilson R.J."/>
            <person name="Serrano M.G."/>
            <person name="Buck G."/>
            <person name="Lee V."/>
            <person name="Wang Y."/>
            <person name="Carvalho R."/>
            <person name="Voegtly L."/>
            <person name="Shi R."/>
            <person name="Duckworth R."/>
            <person name="Johnson A."/>
            <person name="Loviza R."/>
            <person name="Walstead R."/>
            <person name="Shah Z."/>
            <person name="Kiflezghi M."/>
            <person name="Wade K."/>
            <person name="Ball S.L."/>
            <person name="Bradley K.W."/>
            <person name="Asai D.J."/>
            <person name="Bowman C.A."/>
            <person name="Russell D.A."/>
            <person name="Pope W.H."/>
            <person name="Jacobs-Sera D."/>
            <person name="Hendrix R.W."/>
            <person name="Hatfull G.F."/>
        </authorList>
    </citation>
    <scope>NUCLEOTIDE SEQUENCE [LARGE SCALE GENOMIC DNA]</scope>
    <source>
        <strain evidence="6 7">DSM 27648</strain>
    </source>
</reference>
<dbReference type="Gene3D" id="3.30.70.270">
    <property type="match status" value="1"/>
</dbReference>
<dbReference type="PROSITE" id="PS50887">
    <property type="entry name" value="GGDEF"/>
    <property type="match status" value="1"/>
</dbReference>
<dbReference type="FunFam" id="3.30.70.270:FF:000001">
    <property type="entry name" value="Diguanylate cyclase domain protein"/>
    <property type="match status" value="1"/>
</dbReference>
<dbReference type="Pfam" id="PF00990">
    <property type="entry name" value="GGDEF"/>
    <property type="match status" value="1"/>
</dbReference>
<proteinExistence type="predicted"/>
<keyword evidence="3" id="KW-0597">Phosphoprotein</keyword>
<dbReference type="InterPro" id="IPR043128">
    <property type="entry name" value="Rev_trsase/Diguanyl_cyclase"/>
</dbReference>
<dbReference type="SUPFAM" id="SSF52172">
    <property type="entry name" value="CheY-like"/>
    <property type="match status" value="1"/>
</dbReference>
<comment type="catalytic activity">
    <reaction evidence="2">
        <text>2 GTP = 3',3'-c-di-GMP + 2 diphosphate</text>
        <dbReference type="Rhea" id="RHEA:24898"/>
        <dbReference type="ChEBI" id="CHEBI:33019"/>
        <dbReference type="ChEBI" id="CHEBI:37565"/>
        <dbReference type="ChEBI" id="CHEBI:58805"/>
        <dbReference type="EC" id="2.7.7.65"/>
    </reaction>
</comment>
<name>A0A0K1PLI6_9BACT</name>
<dbReference type="KEGG" id="llu:AKJ09_01051"/>
<dbReference type="Pfam" id="PF00072">
    <property type="entry name" value="Response_reg"/>
    <property type="match status" value="1"/>
</dbReference>
<organism evidence="6 7">
    <name type="scientific">Labilithrix luteola</name>
    <dbReference type="NCBI Taxonomy" id="1391654"/>
    <lineage>
        <taxon>Bacteria</taxon>
        <taxon>Pseudomonadati</taxon>
        <taxon>Myxococcota</taxon>
        <taxon>Polyangia</taxon>
        <taxon>Polyangiales</taxon>
        <taxon>Labilitrichaceae</taxon>
        <taxon>Labilithrix</taxon>
    </lineage>
</organism>
<dbReference type="GO" id="GO:0052621">
    <property type="term" value="F:diguanylate cyclase activity"/>
    <property type="evidence" value="ECO:0007669"/>
    <property type="project" value="UniProtKB-EC"/>
</dbReference>
<dbReference type="InterPro" id="IPR001789">
    <property type="entry name" value="Sig_transdc_resp-reg_receiver"/>
</dbReference>
<evidence type="ECO:0000256" key="3">
    <source>
        <dbReference type="PROSITE-ProRule" id="PRU00169"/>
    </source>
</evidence>
<dbReference type="SMART" id="SM00448">
    <property type="entry name" value="REC"/>
    <property type="match status" value="1"/>
</dbReference>
<dbReference type="InterPro" id="IPR011006">
    <property type="entry name" value="CheY-like_superfamily"/>
</dbReference>
<dbReference type="SMART" id="SM00267">
    <property type="entry name" value="GGDEF"/>
    <property type="match status" value="1"/>
</dbReference>
<dbReference type="CDD" id="cd00156">
    <property type="entry name" value="REC"/>
    <property type="match status" value="1"/>
</dbReference>
<gene>
    <name evidence="6" type="ORF">AKJ09_01051</name>
</gene>
<feature type="modified residue" description="4-aspartylphosphate" evidence="3">
    <location>
        <position position="56"/>
    </location>
</feature>
<dbReference type="RefSeq" id="WP_146645993.1">
    <property type="nucleotide sequence ID" value="NZ_CP012333.1"/>
</dbReference>
<evidence type="ECO:0000259" key="5">
    <source>
        <dbReference type="PROSITE" id="PS50887"/>
    </source>
</evidence>
<dbReference type="CDD" id="cd01949">
    <property type="entry name" value="GGDEF"/>
    <property type="match status" value="1"/>
</dbReference>
<dbReference type="AlphaFoldDB" id="A0A0K1PLI6"/>
<evidence type="ECO:0000256" key="1">
    <source>
        <dbReference type="ARBA" id="ARBA00012528"/>
    </source>
</evidence>
<dbReference type="Proteomes" id="UP000064967">
    <property type="component" value="Chromosome"/>
</dbReference>
<dbReference type="InterPro" id="IPR000160">
    <property type="entry name" value="GGDEF_dom"/>
</dbReference>
<dbReference type="InterPro" id="IPR029787">
    <property type="entry name" value="Nucleotide_cyclase"/>
</dbReference>
<dbReference type="InterPro" id="IPR050469">
    <property type="entry name" value="Diguanylate_Cyclase"/>
</dbReference>
<dbReference type="STRING" id="1391654.AKJ09_01051"/>
<dbReference type="PANTHER" id="PTHR45138:SF9">
    <property type="entry name" value="DIGUANYLATE CYCLASE DGCM-RELATED"/>
    <property type="match status" value="1"/>
</dbReference>
<feature type="domain" description="Response regulatory" evidence="4">
    <location>
        <begin position="7"/>
        <end position="123"/>
    </location>
</feature>
<dbReference type="SUPFAM" id="SSF55073">
    <property type="entry name" value="Nucleotide cyclase"/>
    <property type="match status" value="1"/>
</dbReference>
<evidence type="ECO:0000256" key="2">
    <source>
        <dbReference type="ARBA" id="ARBA00034247"/>
    </source>
</evidence>
<feature type="domain" description="GGDEF" evidence="5">
    <location>
        <begin position="333"/>
        <end position="466"/>
    </location>
</feature>
<dbReference type="PANTHER" id="PTHR45138">
    <property type="entry name" value="REGULATORY COMPONENTS OF SENSORY TRANSDUCTION SYSTEM"/>
    <property type="match status" value="1"/>
</dbReference>
<dbReference type="Gene3D" id="3.40.50.2300">
    <property type="match status" value="1"/>
</dbReference>
<keyword evidence="7" id="KW-1185">Reference proteome</keyword>
<dbReference type="GO" id="GO:1902201">
    <property type="term" value="P:negative regulation of bacterial-type flagellum-dependent cell motility"/>
    <property type="evidence" value="ECO:0007669"/>
    <property type="project" value="TreeGrafter"/>
</dbReference>
<evidence type="ECO:0000313" key="7">
    <source>
        <dbReference type="Proteomes" id="UP000064967"/>
    </source>
</evidence>
<dbReference type="EC" id="2.7.7.65" evidence="1"/>
<dbReference type="EMBL" id="CP012333">
    <property type="protein sequence ID" value="AKU94387.1"/>
    <property type="molecule type" value="Genomic_DNA"/>
</dbReference>
<dbReference type="OrthoDB" id="9812260at2"/>
<accession>A0A0K1PLI6</accession>
<dbReference type="NCBIfam" id="TIGR00254">
    <property type="entry name" value="GGDEF"/>
    <property type="match status" value="1"/>
</dbReference>
<sequence>MLSSALRILLIDSVDAARTLLARRLRAQGHFVEEASDAATGAEMALCSPPDAVVADLWMPGISGVQLCRLLRSEAATADVVVVLCGESDEPRDRFWAGKAGADEYVPKRRTGELVRALTRACSNRTASEPFFLQLGDGAQDVRDRIARHLDAALFDSVIASEVRALASAGSFERLFDLLVQFVAQVTRYRWIALLASASSYLAIHHRPGEAEAVDAELREAVTLPETPTMLRIEDEDASEAPKAACAAIVRRVPFGDGTLGSLVLAPCAVSESEAPRLVTLVANELGGPLRVAELMEESHRLAATDALTGLLNRRALSTLLGSEAARYQRYGHPLSLALLDVDHFKVINDRRGHASGDRVLAGLGKLLRTGIRVVDAAGRWGGEEFVVLFPNTNAEGALAAAENLRAAIEGMTLEDDGGLPLQVTASIGIATLLPGESIDAFIDRADRAMYAAKTGGRNRVSALPPTVTSEAKALVLRPS</sequence>
<evidence type="ECO:0000259" key="4">
    <source>
        <dbReference type="PROSITE" id="PS50110"/>
    </source>
</evidence>
<dbReference type="GO" id="GO:0005886">
    <property type="term" value="C:plasma membrane"/>
    <property type="evidence" value="ECO:0007669"/>
    <property type="project" value="TreeGrafter"/>
</dbReference>